<gene>
    <name evidence="3" type="ORF">FHP25_39615</name>
</gene>
<dbReference type="AlphaFoldDB" id="A0A5C8P7J8"/>
<feature type="domain" description="Saccharopine dehydrogenase-like C-terminal" evidence="2">
    <location>
        <begin position="122"/>
        <end position="343"/>
    </location>
</feature>
<dbReference type="EMBL" id="VDUZ01000089">
    <property type="protein sequence ID" value="TXL69311.1"/>
    <property type="molecule type" value="Genomic_DNA"/>
</dbReference>
<accession>A0A5C8P7J8</accession>
<sequence>MEIAVIGAGRIGVTIAELLAGSGDYGVTLIDRDRAQLERIPFGSAIKTAALDIAAVDEALLGQLRDKLAILSAAPFQLTTQIAGIARRIGVHYLDLTEDVASTRQVQSLAQGAAAAFIPQCGLAPGFVSIVAHDLAQRFDKLDSIRLRVGALPRFPSNALKYSLTWSTDGVINEYCEPCQAIVDGVQRQVQPLEDREELVLDGTAYEAFNTSGGLGTLCDTYLGRVRELNYRTVRYPGHAAILRTLLRDLRLGERRHVLKDILEHALPSTLLDVVVIQVTVAGWREGAFVQETYANTIYGSEIDGQRRSAIQMTTATSICAVLDLLAEGKVPRQGFVRQEDIALDTFLSNRFGCLYAIPGRRTPTPPTGEAIASPVRRDPAVIRETGRTVAFAGE</sequence>
<dbReference type="InterPro" id="IPR005097">
    <property type="entry name" value="Sacchrp_dh_NADP-bd"/>
</dbReference>
<dbReference type="SUPFAM" id="SSF55347">
    <property type="entry name" value="Glyceraldehyde-3-phosphate dehydrogenase-like, C-terminal domain"/>
    <property type="match status" value="1"/>
</dbReference>
<dbReference type="Gene3D" id="3.40.50.720">
    <property type="entry name" value="NAD(P)-binding Rossmann-like Domain"/>
    <property type="match status" value="1"/>
</dbReference>
<dbReference type="Pfam" id="PF03435">
    <property type="entry name" value="Sacchrp_dh_NADP"/>
    <property type="match status" value="1"/>
</dbReference>
<dbReference type="InterPro" id="IPR036291">
    <property type="entry name" value="NAD(P)-bd_dom_sf"/>
</dbReference>
<comment type="caution">
    <text evidence="3">The sequence shown here is derived from an EMBL/GenBank/DDBJ whole genome shotgun (WGS) entry which is preliminary data.</text>
</comment>
<proteinExistence type="predicted"/>
<evidence type="ECO:0000313" key="4">
    <source>
        <dbReference type="Proteomes" id="UP000321638"/>
    </source>
</evidence>
<organism evidence="3 4">
    <name type="scientific">Vineibacter terrae</name>
    <dbReference type="NCBI Taxonomy" id="2586908"/>
    <lineage>
        <taxon>Bacteria</taxon>
        <taxon>Pseudomonadati</taxon>
        <taxon>Pseudomonadota</taxon>
        <taxon>Alphaproteobacteria</taxon>
        <taxon>Hyphomicrobiales</taxon>
        <taxon>Vineibacter</taxon>
    </lineage>
</organism>
<dbReference type="Gene3D" id="3.30.360.10">
    <property type="entry name" value="Dihydrodipicolinate Reductase, domain 2"/>
    <property type="match status" value="1"/>
</dbReference>
<evidence type="ECO:0000313" key="3">
    <source>
        <dbReference type="EMBL" id="TXL69311.1"/>
    </source>
</evidence>
<name>A0A5C8P7J8_9HYPH</name>
<feature type="domain" description="Saccharopine dehydrogenase NADP binding" evidence="1">
    <location>
        <begin position="3"/>
        <end position="100"/>
    </location>
</feature>
<keyword evidence="4" id="KW-1185">Reference proteome</keyword>
<protein>
    <submittedName>
        <fullName evidence="3">Saccharopine dehydrogenase family protein</fullName>
    </submittedName>
</protein>
<dbReference type="InterPro" id="IPR032095">
    <property type="entry name" value="Sacchrp_dh-like_C"/>
</dbReference>
<dbReference type="SUPFAM" id="SSF51735">
    <property type="entry name" value="NAD(P)-binding Rossmann-fold domains"/>
    <property type="match status" value="1"/>
</dbReference>
<dbReference type="OrthoDB" id="9769367at2"/>
<evidence type="ECO:0000259" key="1">
    <source>
        <dbReference type="Pfam" id="PF03435"/>
    </source>
</evidence>
<evidence type="ECO:0000259" key="2">
    <source>
        <dbReference type="Pfam" id="PF16653"/>
    </source>
</evidence>
<dbReference type="Pfam" id="PF16653">
    <property type="entry name" value="Sacchrp_dh_C"/>
    <property type="match status" value="1"/>
</dbReference>
<dbReference type="Proteomes" id="UP000321638">
    <property type="component" value="Unassembled WGS sequence"/>
</dbReference>
<reference evidence="3 4" key="1">
    <citation type="submission" date="2019-06" db="EMBL/GenBank/DDBJ databases">
        <title>New taxonomy in bacterial strain CC-CFT640, isolated from vineyard.</title>
        <authorList>
            <person name="Lin S.-Y."/>
            <person name="Tsai C.-F."/>
            <person name="Young C.-C."/>
        </authorList>
    </citation>
    <scope>NUCLEOTIDE SEQUENCE [LARGE SCALE GENOMIC DNA]</scope>
    <source>
        <strain evidence="3 4">CC-CFT640</strain>
    </source>
</reference>